<dbReference type="Proteomes" id="UP001515480">
    <property type="component" value="Unassembled WGS sequence"/>
</dbReference>
<sequence>MNRERFRKDVFSMAWLLTAPLLGSTALVLHPFRPTLVTPHSFTRVFPIQLSGRSAGPQVVLVDDEGDAMRFAVSADGSVQMFDREELLCGAVRSVTFTQADGTVVVDSEEVDASFSIVWEEQKANLARLALLAAESSVEWFGDDAITLPQQVEDLLIDDELKATRPAVRILWLELLKVFPTEEKALAAVAKNTAIVLPFLIRPNFIAGSWKVLNDMMSKEEALEVVTQNPGVLASNPVGLAMQNAFIVKSAARAVDATEGFLDSIGFTGLPNSGLK</sequence>
<protein>
    <submittedName>
        <fullName evidence="1">Uncharacterized protein</fullName>
    </submittedName>
</protein>
<evidence type="ECO:0000313" key="2">
    <source>
        <dbReference type="Proteomes" id="UP001515480"/>
    </source>
</evidence>
<comment type="caution">
    <text evidence="1">The sequence shown here is derived from an EMBL/GenBank/DDBJ whole genome shotgun (WGS) entry which is preliminary data.</text>
</comment>
<dbReference type="AlphaFoldDB" id="A0AB34KAZ3"/>
<organism evidence="1 2">
    <name type="scientific">Prymnesium parvum</name>
    <name type="common">Toxic golden alga</name>
    <dbReference type="NCBI Taxonomy" id="97485"/>
    <lineage>
        <taxon>Eukaryota</taxon>
        <taxon>Haptista</taxon>
        <taxon>Haptophyta</taxon>
        <taxon>Prymnesiophyceae</taxon>
        <taxon>Prymnesiales</taxon>
        <taxon>Prymnesiaceae</taxon>
        <taxon>Prymnesium</taxon>
    </lineage>
</organism>
<reference evidence="1 2" key="1">
    <citation type="journal article" date="2024" name="Science">
        <title>Giant polyketide synthase enzymes in the biosynthesis of giant marine polyether toxins.</title>
        <authorList>
            <person name="Fallon T.R."/>
            <person name="Shende V.V."/>
            <person name="Wierzbicki I.H."/>
            <person name="Pendleton A.L."/>
            <person name="Watervoot N.F."/>
            <person name="Auber R.P."/>
            <person name="Gonzalez D.J."/>
            <person name="Wisecaver J.H."/>
            <person name="Moore B.S."/>
        </authorList>
    </citation>
    <scope>NUCLEOTIDE SEQUENCE [LARGE SCALE GENOMIC DNA]</scope>
    <source>
        <strain evidence="1 2">12B1</strain>
    </source>
</reference>
<keyword evidence="2" id="KW-1185">Reference proteome</keyword>
<dbReference type="EMBL" id="JBGBPQ010000001">
    <property type="protein sequence ID" value="KAL1530372.1"/>
    <property type="molecule type" value="Genomic_DNA"/>
</dbReference>
<accession>A0AB34KAZ3</accession>
<gene>
    <name evidence="1" type="ORF">AB1Y20_001280</name>
</gene>
<name>A0AB34KAZ3_PRYPA</name>
<proteinExistence type="predicted"/>
<evidence type="ECO:0000313" key="1">
    <source>
        <dbReference type="EMBL" id="KAL1530372.1"/>
    </source>
</evidence>